<evidence type="ECO:0000259" key="5">
    <source>
        <dbReference type="PROSITE" id="PS51078"/>
    </source>
</evidence>
<dbReference type="AlphaFoldDB" id="D4X4D8"/>
<dbReference type="GO" id="GO:0003700">
    <property type="term" value="F:DNA-binding transcription factor activity"/>
    <property type="evidence" value="ECO:0007669"/>
    <property type="project" value="TreeGrafter"/>
</dbReference>
<name>D4X4D8_9BURK</name>
<dbReference type="HOGENOM" id="CLU_062618_6_3_4"/>
<dbReference type="InterPro" id="IPR029016">
    <property type="entry name" value="GAF-like_dom_sf"/>
</dbReference>
<comment type="caution">
    <text evidence="6">The sequence shown here is derived from an EMBL/GenBank/DDBJ whole genome shotgun (WGS) entry which is preliminary data.</text>
</comment>
<organism evidence="6 7">
    <name type="scientific">Achromobacter piechaudii ATCC 43553</name>
    <dbReference type="NCBI Taxonomy" id="742159"/>
    <lineage>
        <taxon>Bacteria</taxon>
        <taxon>Pseudomonadati</taxon>
        <taxon>Pseudomonadota</taxon>
        <taxon>Betaproteobacteria</taxon>
        <taxon>Burkholderiales</taxon>
        <taxon>Alcaligenaceae</taxon>
        <taxon>Achromobacter</taxon>
    </lineage>
</organism>
<keyword evidence="1" id="KW-0805">Transcription regulation</keyword>
<evidence type="ECO:0000259" key="4">
    <source>
        <dbReference type="PROSITE" id="PS51077"/>
    </source>
</evidence>
<sequence>MQSNRLDIEAMTADYDVPAIRRTHDILRVLASRRTPVKAAELAQACQLAKSTLYLLLDCLEQRRWVERKDGGYLIGIELMSLGFAYLRHDGLQAAFHEAAGAFVARCNEVVQLAALDGFDVVYIAREDARRPVRLVSELGMRLPAHACALGKVLLASLEPDALSACVPDPLPRVTDRTLTTRAALDRELDQVRQTGLGHDQEELATGLVCYAAYVGVTALGKRVAVSTSIPTDRLDDAHRREVMEGIRQVARHVAQRVVAPA</sequence>
<dbReference type="InterPro" id="IPR036390">
    <property type="entry name" value="WH_DNA-bd_sf"/>
</dbReference>
<dbReference type="SUPFAM" id="SSF46785">
    <property type="entry name" value="Winged helix' DNA-binding domain"/>
    <property type="match status" value="1"/>
</dbReference>
<dbReference type="EMBL" id="ADMS01000013">
    <property type="protein sequence ID" value="EFF78110.1"/>
    <property type="molecule type" value="Genomic_DNA"/>
</dbReference>
<dbReference type="SMART" id="SM00346">
    <property type="entry name" value="HTH_ICLR"/>
    <property type="match status" value="1"/>
</dbReference>
<protein>
    <submittedName>
        <fullName evidence="6">Transcriptional regulator, IclR family, C-terminal domain protein</fullName>
    </submittedName>
</protein>
<gene>
    <name evidence="6" type="ORF">HMPREF0004_0335</name>
</gene>
<accession>D4X4D8</accession>
<dbReference type="InterPro" id="IPR014757">
    <property type="entry name" value="Tscrpt_reg_IclR_C"/>
</dbReference>
<dbReference type="eggNOG" id="COG1414">
    <property type="taxonomic scope" value="Bacteria"/>
</dbReference>
<feature type="domain" description="IclR-ED" evidence="5">
    <location>
        <begin position="78"/>
        <end position="260"/>
    </location>
</feature>
<dbReference type="PROSITE" id="PS51077">
    <property type="entry name" value="HTH_ICLR"/>
    <property type="match status" value="1"/>
</dbReference>
<evidence type="ECO:0000256" key="1">
    <source>
        <dbReference type="ARBA" id="ARBA00023015"/>
    </source>
</evidence>
<dbReference type="PANTHER" id="PTHR30136:SF24">
    <property type="entry name" value="HTH-TYPE TRANSCRIPTIONAL REPRESSOR ALLR"/>
    <property type="match status" value="1"/>
</dbReference>
<dbReference type="Pfam" id="PF01614">
    <property type="entry name" value="IclR_C"/>
    <property type="match status" value="1"/>
</dbReference>
<dbReference type="Gene3D" id="1.10.10.10">
    <property type="entry name" value="Winged helix-like DNA-binding domain superfamily/Winged helix DNA-binding domain"/>
    <property type="match status" value="1"/>
</dbReference>
<dbReference type="Pfam" id="PF09339">
    <property type="entry name" value="HTH_IclR"/>
    <property type="match status" value="1"/>
</dbReference>
<dbReference type="Proteomes" id="UP000004510">
    <property type="component" value="Unassembled WGS sequence"/>
</dbReference>
<dbReference type="SUPFAM" id="SSF55781">
    <property type="entry name" value="GAF domain-like"/>
    <property type="match status" value="1"/>
</dbReference>
<reference evidence="7" key="1">
    <citation type="submission" date="2010-03" db="EMBL/GenBank/DDBJ databases">
        <title>Complete sequence of Mobiluncus curtisii ATCC 43063.</title>
        <authorList>
            <person name="Muzny D."/>
            <person name="Qin X."/>
            <person name="Deng J."/>
            <person name="Jiang H."/>
            <person name="Liu Y."/>
            <person name="Qu J."/>
            <person name="Song X.-Z."/>
            <person name="Zhang L."/>
            <person name="Thornton R."/>
            <person name="Coyle M."/>
            <person name="Francisco L."/>
            <person name="Jackson L."/>
            <person name="Javaid M."/>
            <person name="Korchina V."/>
            <person name="Kovar C."/>
            <person name="Mata R."/>
            <person name="Mathew T."/>
            <person name="Ngo R."/>
            <person name="Nguyen L."/>
            <person name="Nguyen N."/>
            <person name="Okwuonu G."/>
            <person name="Ongeri F."/>
            <person name="Pham C."/>
            <person name="Simmons D."/>
            <person name="Wilczek-Boney K."/>
            <person name="Hale W."/>
            <person name="Jakkamsetti A."/>
            <person name="Pham P."/>
            <person name="Ruth R."/>
            <person name="San Lucas F."/>
            <person name="Warren J."/>
            <person name="Zhang J."/>
            <person name="Zhao Z."/>
            <person name="Zhou C."/>
            <person name="Zhu D."/>
            <person name="Lee S."/>
            <person name="Bess C."/>
            <person name="Blankenburg K."/>
            <person name="Forbes L."/>
            <person name="Fu Q."/>
            <person name="Gubbala S."/>
            <person name="Hirani K."/>
            <person name="Jayaseelan J.C."/>
            <person name="Lara F."/>
            <person name="Munidasa M."/>
            <person name="Palculict T."/>
            <person name="Patil S."/>
            <person name="Pu L.-L."/>
            <person name="Saada N."/>
            <person name="Tang L."/>
            <person name="Weissenberger G."/>
            <person name="Zhu Y."/>
            <person name="Hemphill L."/>
            <person name="Shang Y."/>
            <person name="Youmans B."/>
            <person name="Ayvaz T."/>
            <person name="Ross M."/>
            <person name="Santibanez J."/>
            <person name="Aqrawi P."/>
            <person name="Gross S."/>
            <person name="Joshi V."/>
            <person name="Fowler G."/>
            <person name="Nazareth L."/>
            <person name="Reid J."/>
            <person name="Worley K."/>
            <person name="Petrosino J."/>
            <person name="Highlander S."/>
            <person name="Gibbs R."/>
            <person name="Gibbs R."/>
        </authorList>
    </citation>
    <scope>NUCLEOTIDE SEQUENCE [LARGE SCALE GENOMIC DNA]</scope>
    <source>
        <strain evidence="7">ATCC 43553</strain>
    </source>
</reference>
<evidence type="ECO:0000256" key="2">
    <source>
        <dbReference type="ARBA" id="ARBA00023125"/>
    </source>
</evidence>
<proteinExistence type="predicted"/>
<evidence type="ECO:0000313" key="7">
    <source>
        <dbReference type="Proteomes" id="UP000004510"/>
    </source>
</evidence>
<dbReference type="PROSITE" id="PS51078">
    <property type="entry name" value="ICLR_ED"/>
    <property type="match status" value="1"/>
</dbReference>
<dbReference type="InterPro" id="IPR036388">
    <property type="entry name" value="WH-like_DNA-bd_sf"/>
</dbReference>
<dbReference type="InterPro" id="IPR050707">
    <property type="entry name" value="HTH_MetabolicPath_Reg"/>
</dbReference>
<dbReference type="GO" id="GO:0003677">
    <property type="term" value="F:DNA binding"/>
    <property type="evidence" value="ECO:0007669"/>
    <property type="project" value="UniProtKB-KW"/>
</dbReference>
<keyword evidence="2" id="KW-0238">DNA-binding</keyword>
<dbReference type="Gene3D" id="3.30.450.40">
    <property type="match status" value="1"/>
</dbReference>
<evidence type="ECO:0000256" key="3">
    <source>
        <dbReference type="ARBA" id="ARBA00023163"/>
    </source>
</evidence>
<dbReference type="PANTHER" id="PTHR30136">
    <property type="entry name" value="HELIX-TURN-HELIX TRANSCRIPTIONAL REGULATOR, ICLR FAMILY"/>
    <property type="match status" value="1"/>
</dbReference>
<feature type="domain" description="HTH iclR-type" evidence="4">
    <location>
        <begin position="17"/>
        <end position="77"/>
    </location>
</feature>
<keyword evidence="3" id="KW-0804">Transcription</keyword>
<evidence type="ECO:0000313" key="6">
    <source>
        <dbReference type="EMBL" id="EFF78110.1"/>
    </source>
</evidence>
<dbReference type="PATRIC" id="fig|742159.3.peg.884"/>
<dbReference type="InterPro" id="IPR005471">
    <property type="entry name" value="Tscrpt_reg_IclR_N"/>
</dbReference>
<dbReference type="GO" id="GO:0045892">
    <property type="term" value="P:negative regulation of DNA-templated transcription"/>
    <property type="evidence" value="ECO:0007669"/>
    <property type="project" value="TreeGrafter"/>
</dbReference>